<dbReference type="InterPro" id="IPR015943">
    <property type="entry name" value="WD40/YVTN_repeat-like_dom_sf"/>
</dbReference>
<dbReference type="AlphaFoldDB" id="A0A1R1YG92"/>
<keyword evidence="5" id="KW-0677">Repeat</keyword>
<dbReference type="GO" id="GO:0003684">
    <property type="term" value="F:damaged DNA binding"/>
    <property type="evidence" value="ECO:0007669"/>
    <property type="project" value="InterPro"/>
</dbReference>
<proteinExistence type="predicted"/>
<dbReference type="GO" id="GO:0070987">
    <property type="term" value="P:error-free translesion synthesis"/>
    <property type="evidence" value="ECO:0007669"/>
    <property type="project" value="UniProtKB-ARBA"/>
</dbReference>
<keyword evidence="8" id="KW-0539">Nucleus</keyword>
<keyword evidence="4" id="KW-0479">Metal-binding</keyword>
<dbReference type="GO" id="GO:0003887">
    <property type="term" value="F:DNA-directed DNA polymerase activity"/>
    <property type="evidence" value="ECO:0007669"/>
    <property type="project" value="TreeGrafter"/>
</dbReference>
<dbReference type="InterPro" id="IPR019775">
    <property type="entry name" value="WD40_repeat_CS"/>
</dbReference>
<feature type="repeat" description="WD" evidence="9">
    <location>
        <begin position="1"/>
        <end position="20"/>
    </location>
</feature>
<evidence type="ECO:0000256" key="6">
    <source>
        <dbReference type="ARBA" id="ARBA00022763"/>
    </source>
</evidence>
<dbReference type="InterPro" id="IPR001680">
    <property type="entry name" value="WD40_rpt"/>
</dbReference>
<evidence type="ECO:0000256" key="7">
    <source>
        <dbReference type="ARBA" id="ARBA00023204"/>
    </source>
</evidence>
<feature type="compositionally biased region" description="Polar residues" evidence="10">
    <location>
        <begin position="748"/>
        <end position="759"/>
    </location>
</feature>
<evidence type="ECO:0000256" key="1">
    <source>
        <dbReference type="ARBA" id="ARBA00004123"/>
    </source>
</evidence>
<dbReference type="SUPFAM" id="SSF50978">
    <property type="entry name" value="WD40 repeat-like"/>
    <property type="match status" value="1"/>
</dbReference>
<dbReference type="OrthoDB" id="10267436at2759"/>
<evidence type="ECO:0000256" key="3">
    <source>
        <dbReference type="ARBA" id="ARBA00022679"/>
    </source>
</evidence>
<dbReference type="Pfam" id="PF00400">
    <property type="entry name" value="WD40"/>
    <property type="match status" value="4"/>
</dbReference>
<feature type="compositionally biased region" description="Basic residues" evidence="10">
    <location>
        <begin position="733"/>
        <end position="742"/>
    </location>
</feature>
<dbReference type="PRINTS" id="PR00320">
    <property type="entry name" value="GPROTEINBRPT"/>
</dbReference>
<evidence type="ECO:0000259" key="11">
    <source>
        <dbReference type="PROSITE" id="PS50173"/>
    </source>
</evidence>
<reference evidence="12 13" key="1">
    <citation type="submission" date="2017-01" db="EMBL/GenBank/DDBJ databases">
        <authorList>
            <person name="Mah S.A."/>
            <person name="Swanson W.J."/>
            <person name="Moy G.W."/>
            <person name="Vacquier V.D."/>
        </authorList>
    </citation>
    <scope>NUCLEOTIDE SEQUENCE [LARGE SCALE GENOMIC DNA]</scope>
    <source>
        <strain evidence="12 13">GSMNP</strain>
    </source>
</reference>
<feature type="region of interest" description="Disordered" evidence="10">
    <location>
        <begin position="820"/>
        <end position="843"/>
    </location>
</feature>
<organism evidence="12 13">
    <name type="scientific">Smittium culicis</name>
    <dbReference type="NCBI Taxonomy" id="133412"/>
    <lineage>
        <taxon>Eukaryota</taxon>
        <taxon>Fungi</taxon>
        <taxon>Fungi incertae sedis</taxon>
        <taxon>Zoopagomycota</taxon>
        <taxon>Kickxellomycotina</taxon>
        <taxon>Harpellomycetes</taxon>
        <taxon>Harpellales</taxon>
        <taxon>Legeriomycetaceae</taxon>
        <taxon>Smittium</taxon>
    </lineage>
</organism>
<dbReference type="SUPFAM" id="SSF100879">
    <property type="entry name" value="Lesion bypass DNA polymerase (Y-family), little finger domain"/>
    <property type="match status" value="1"/>
</dbReference>
<dbReference type="GO" id="GO:0005657">
    <property type="term" value="C:replication fork"/>
    <property type="evidence" value="ECO:0007669"/>
    <property type="project" value="TreeGrafter"/>
</dbReference>
<dbReference type="STRING" id="133412.A0A1R1YG92"/>
<dbReference type="InterPro" id="IPR001126">
    <property type="entry name" value="UmuC"/>
</dbReference>
<evidence type="ECO:0000256" key="5">
    <source>
        <dbReference type="ARBA" id="ARBA00022737"/>
    </source>
</evidence>
<feature type="domain" description="UmuC" evidence="11">
    <location>
        <begin position="260"/>
        <end position="477"/>
    </location>
</feature>
<dbReference type="GO" id="GO:0035861">
    <property type="term" value="C:site of double-strand break"/>
    <property type="evidence" value="ECO:0007669"/>
    <property type="project" value="TreeGrafter"/>
</dbReference>
<dbReference type="EMBL" id="LSSN01000106">
    <property type="protein sequence ID" value="OMJ25825.1"/>
    <property type="molecule type" value="Genomic_DNA"/>
</dbReference>
<dbReference type="GO" id="GO:0006281">
    <property type="term" value="P:DNA repair"/>
    <property type="evidence" value="ECO:0007669"/>
    <property type="project" value="UniProtKB-KW"/>
</dbReference>
<dbReference type="InterPro" id="IPR052230">
    <property type="entry name" value="DNA_polymerase_eta"/>
</dbReference>
<dbReference type="PROSITE" id="PS50082">
    <property type="entry name" value="WD_REPEATS_2"/>
    <property type="match status" value="4"/>
</dbReference>
<dbReference type="PROSITE" id="PS50294">
    <property type="entry name" value="WD_REPEATS_REGION"/>
    <property type="match status" value="4"/>
</dbReference>
<accession>A0A1R1YG92</accession>
<evidence type="ECO:0000313" key="12">
    <source>
        <dbReference type="EMBL" id="OMJ25825.1"/>
    </source>
</evidence>
<evidence type="ECO:0000256" key="9">
    <source>
        <dbReference type="PROSITE-ProRule" id="PRU00221"/>
    </source>
</evidence>
<dbReference type="GO" id="GO:0005634">
    <property type="term" value="C:nucleus"/>
    <property type="evidence" value="ECO:0007669"/>
    <property type="project" value="UniProtKB-SubCell"/>
</dbReference>
<name>A0A1R1YG92_9FUNG</name>
<feature type="compositionally biased region" description="Low complexity" evidence="10">
    <location>
        <begin position="822"/>
        <end position="836"/>
    </location>
</feature>
<gene>
    <name evidence="12" type="ORF">AYI70_g623</name>
</gene>
<sequence length="997" mass="112141">NPKANRLASSSKDGTVRVWDTTLRTCLFSVGGHTSAVTCVCWGGDGILYTSSQDKTIKMWNSEGKLIKTLSGHAHWVNSLAISSGFVLRTGAFDHTGTRYDDPAQAQQRALERYQESVGSKTERLVSGSDDYTMYLWDPKNSKKPIARLVGHQKIVNHVSFSPDGKYIASASFDNSVKLWDGYTGKFITSLRGHVSAVYQVCWSSDSRLLVSSSKDSTLKVWDMKTKKLKLDLPGHADEVEQRRLNLSISTPLGVHQWGSLVAVNYEARKSDTVREAIRKCPDFVAVHVATYAPGKKAGYHSQPKQATHKSCLDVYRRASKEVFSIFEKYCPDMQKGSVDEAYMDITKLVEGEIEKDKGLGKIDYIYNHEEDLEIPIVEWKKGGLATANIIFGEKQSPVTFGKESLKLFYGAMIAYRIREDILNSTGFTVSVGISHSKIVSKLASSYHKPNKQTIVLSSGVSSFMDNIKLEKLQSLGGKLGVHVKELLSCDTVRDLKRQSFDKLKGFFPEKTALLLFKICRGVDSALVSKSSKARTMSSVKSFSGSMQLYNFNQVKEWISVLGMDIYERLMEEQECELRWPKNITLSLVPSNKLIPERSKTISFPSHLVSGIMDSPNVIIRTITDLAVRFVFNSNPATSNKDNCSIIENLDSKSAMIFPIDRILVHVGSFYNYDRGNTVGIKELISKSFVNKPLKDPFLLLSENNNLHDNYMNNQLKSDNFKELTATRLNSFKSKRKKTKKSIHPDINTRQTTIDTTSFRKNHSFGTNLSFSELDDEMKNSLDVSDHDEPSSQQAFFNSQLAPVKVSSKFIDGYVYSGKPNSSSKSQLYKSQQTQSRGTPKKIELQKDQKQKTGLLAFFEKSGSDSDFLLENNSQLTPAKRHIYLTDFALDSSSPTKKHIKKINASSFTVQKTQRSLSDIDEFDFDLKSDGYITNNDDNEEDGVEKKLKCEMCSSDTSPVFISPESWQSHFDYHIALLWQARDNHAYKVSTQISQHF</sequence>
<dbReference type="GO" id="GO:0046872">
    <property type="term" value="F:metal ion binding"/>
    <property type="evidence" value="ECO:0007669"/>
    <property type="project" value="UniProtKB-KW"/>
</dbReference>
<dbReference type="PROSITE" id="PS50173">
    <property type="entry name" value="UMUC"/>
    <property type="match status" value="1"/>
</dbReference>
<dbReference type="GO" id="GO:0009314">
    <property type="term" value="P:response to radiation"/>
    <property type="evidence" value="ECO:0007669"/>
    <property type="project" value="TreeGrafter"/>
</dbReference>
<dbReference type="GO" id="GO:0042276">
    <property type="term" value="P:error-prone translesion synthesis"/>
    <property type="evidence" value="ECO:0007669"/>
    <property type="project" value="TreeGrafter"/>
</dbReference>
<dbReference type="PANTHER" id="PTHR45873:SF1">
    <property type="entry name" value="DNA POLYMERASE ETA"/>
    <property type="match status" value="1"/>
</dbReference>
<feature type="region of interest" description="Disordered" evidence="10">
    <location>
        <begin position="733"/>
        <end position="759"/>
    </location>
</feature>
<dbReference type="InterPro" id="IPR043502">
    <property type="entry name" value="DNA/RNA_pol_sf"/>
</dbReference>
<dbReference type="Gene3D" id="3.30.70.270">
    <property type="match status" value="1"/>
</dbReference>
<comment type="subcellular location">
    <subcellularLocation>
        <location evidence="1">Nucleus</location>
    </subcellularLocation>
</comment>
<keyword evidence="13" id="KW-1185">Reference proteome</keyword>
<protein>
    <submittedName>
        <fullName evidence="12">Notchless protein-like protein</fullName>
    </submittedName>
</protein>
<evidence type="ECO:0000313" key="13">
    <source>
        <dbReference type="Proteomes" id="UP000187283"/>
    </source>
</evidence>
<keyword evidence="2 9" id="KW-0853">WD repeat</keyword>
<evidence type="ECO:0000256" key="2">
    <source>
        <dbReference type="ARBA" id="ARBA00022574"/>
    </source>
</evidence>
<dbReference type="Gene3D" id="1.10.150.20">
    <property type="entry name" value="5' to 3' exonuclease, C-terminal subdomain"/>
    <property type="match status" value="1"/>
</dbReference>
<dbReference type="InterPro" id="IPR036775">
    <property type="entry name" value="DNA_pol_Y-fam_lit_finger_sf"/>
</dbReference>
<feature type="repeat" description="WD" evidence="9">
    <location>
        <begin position="149"/>
        <end position="190"/>
    </location>
</feature>
<evidence type="ECO:0000256" key="8">
    <source>
        <dbReference type="ARBA" id="ARBA00023242"/>
    </source>
</evidence>
<keyword evidence="3" id="KW-0808">Transferase</keyword>
<keyword evidence="6" id="KW-0227">DNA damage</keyword>
<feature type="repeat" description="WD" evidence="9">
    <location>
        <begin position="191"/>
        <end position="232"/>
    </location>
</feature>
<dbReference type="PANTHER" id="PTHR45873">
    <property type="entry name" value="DNA POLYMERASE ETA"/>
    <property type="match status" value="1"/>
</dbReference>
<keyword evidence="7" id="KW-0234">DNA repair</keyword>
<dbReference type="Gene3D" id="3.30.1490.100">
    <property type="entry name" value="DNA polymerase, Y-family, little finger domain"/>
    <property type="match status" value="1"/>
</dbReference>
<dbReference type="Pfam" id="PF21704">
    <property type="entry name" value="POLH-Rev1_HhH"/>
    <property type="match status" value="1"/>
</dbReference>
<dbReference type="SMART" id="SM00320">
    <property type="entry name" value="WD40"/>
    <property type="match status" value="4"/>
</dbReference>
<dbReference type="Proteomes" id="UP000187283">
    <property type="component" value="Unassembled WGS sequence"/>
</dbReference>
<dbReference type="InterPro" id="IPR036322">
    <property type="entry name" value="WD40_repeat_dom_sf"/>
</dbReference>
<dbReference type="CDD" id="cd00200">
    <property type="entry name" value="WD40"/>
    <property type="match status" value="1"/>
</dbReference>
<evidence type="ECO:0000256" key="4">
    <source>
        <dbReference type="ARBA" id="ARBA00022723"/>
    </source>
</evidence>
<dbReference type="InterPro" id="IPR043128">
    <property type="entry name" value="Rev_trsase/Diguanyl_cyclase"/>
</dbReference>
<feature type="repeat" description="WD" evidence="9">
    <location>
        <begin position="30"/>
        <end position="61"/>
    </location>
</feature>
<evidence type="ECO:0000256" key="10">
    <source>
        <dbReference type="SAM" id="MobiDB-lite"/>
    </source>
</evidence>
<feature type="non-terminal residue" evidence="12">
    <location>
        <position position="1"/>
    </location>
</feature>
<dbReference type="InterPro" id="IPR020472">
    <property type="entry name" value="WD40_PAC1"/>
</dbReference>
<dbReference type="PROSITE" id="PS00678">
    <property type="entry name" value="WD_REPEATS_1"/>
    <property type="match status" value="1"/>
</dbReference>
<dbReference type="Gene3D" id="2.130.10.10">
    <property type="entry name" value="YVTN repeat-like/Quinoprotein amine dehydrogenase"/>
    <property type="match status" value="1"/>
</dbReference>
<dbReference type="SUPFAM" id="SSF56672">
    <property type="entry name" value="DNA/RNA polymerases"/>
    <property type="match status" value="1"/>
</dbReference>
<dbReference type="Pfam" id="PF00817">
    <property type="entry name" value="IMS"/>
    <property type="match status" value="1"/>
</dbReference>
<comment type="caution">
    <text evidence="12">The sequence shown here is derived from an EMBL/GenBank/DDBJ whole genome shotgun (WGS) entry which is preliminary data.</text>
</comment>